<evidence type="ECO:0000256" key="1">
    <source>
        <dbReference type="ARBA" id="ARBA00009625"/>
    </source>
</evidence>
<dbReference type="InterPro" id="IPR052040">
    <property type="entry name" value="GTPase/Isobutyryl-CoA_mutase"/>
</dbReference>
<accession>A0A1M5CYB5</accession>
<dbReference type="Pfam" id="PF03308">
    <property type="entry name" value="MeaB"/>
    <property type="match status" value="1"/>
</dbReference>
<reference evidence="7" key="1">
    <citation type="submission" date="2016-11" db="EMBL/GenBank/DDBJ databases">
        <authorList>
            <person name="Varghese N."/>
            <person name="Submissions S."/>
        </authorList>
    </citation>
    <scope>NUCLEOTIDE SEQUENCE [LARGE SCALE GENOMIC DNA]</scope>
    <source>
        <strain evidence="7">DSM 11792</strain>
    </source>
</reference>
<dbReference type="AlphaFoldDB" id="A0A1M5CYB5"/>
<proteinExistence type="inferred from homology"/>
<evidence type="ECO:0000313" key="6">
    <source>
        <dbReference type="EMBL" id="SHF59689.1"/>
    </source>
</evidence>
<evidence type="ECO:0000256" key="4">
    <source>
        <dbReference type="ARBA" id="ARBA00023134"/>
    </source>
</evidence>
<dbReference type="PANTHER" id="PTHR43087">
    <property type="entry name" value="LYSINE/ARGININE/ORNITHINE TRANSPORT SYSTEM KINASE"/>
    <property type="match status" value="1"/>
</dbReference>
<protein>
    <submittedName>
        <fullName evidence="6">LAO/AO transport system kinase</fullName>
    </submittedName>
</protein>
<gene>
    <name evidence="6" type="ORF">SAMN02745218_02673</name>
</gene>
<keyword evidence="6" id="KW-0418">Kinase</keyword>
<dbReference type="SUPFAM" id="SSF52540">
    <property type="entry name" value="P-loop containing nucleoside triphosphate hydrolases"/>
    <property type="match status" value="1"/>
</dbReference>
<dbReference type="GO" id="GO:0016301">
    <property type="term" value="F:kinase activity"/>
    <property type="evidence" value="ECO:0007669"/>
    <property type="project" value="UniProtKB-KW"/>
</dbReference>
<dbReference type="Proteomes" id="UP000184196">
    <property type="component" value="Unassembled WGS sequence"/>
</dbReference>
<dbReference type="RefSeq" id="WP_027357521.1">
    <property type="nucleotide sequence ID" value="NZ_FQUW01000042.1"/>
</dbReference>
<evidence type="ECO:0000256" key="2">
    <source>
        <dbReference type="ARBA" id="ARBA00022741"/>
    </source>
</evidence>
<dbReference type="OrthoDB" id="9778292at2"/>
<keyword evidence="4" id="KW-0342">GTP-binding</keyword>
<comment type="similarity">
    <text evidence="1">Belongs to the SIMIBI class G3E GTPase family. ArgK/MeaB subfamily.</text>
</comment>
<keyword evidence="6" id="KW-0808">Transferase</keyword>
<evidence type="ECO:0000256" key="3">
    <source>
        <dbReference type="ARBA" id="ARBA00022801"/>
    </source>
</evidence>
<organism evidence="6 7">
    <name type="scientific">Desulfofundulus australicus DSM 11792</name>
    <dbReference type="NCBI Taxonomy" id="1121425"/>
    <lineage>
        <taxon>Bacteria</taxon>
        <taxon>Bacillati</taxon>
        <taxon>Bacillota</taxon>
        <taxon>Clostridia</taxon>
        <taxon>Eubacteriales</taxon>
        <taxon>Peptococcaceae</taxon>
        <taxon>Desulfofundulus</taxon>
    </lineage>
</organism>
<keyword evidence="7" id="KW-1185">Reference proteome</keyword>
<keyword evidence="3" id="KW-0378">Hydrolase</keyword>
<sequence length="314" mass="34745">MNNLVEKMLQGDRRSTARIITLIENDAPEKREILKQIYPYTGRAHVVGITGSPGAGKSSLVDELTREIRGEGLKVGIIAVDPTSPFSGGALLGDRIRMQEHATDRGVFIRSMGTRGNLGGLAEATRDAIRVLDAFGCEVILVETVGVGQSELDIMHHADTTLVVLTPQAGDHIQTIKAGIMEIADIFVINKADLDGTGKMVTDIEAMLDMSTPASGWRPPVLTTIALDHRGIPELWATIKEHRAWRKDNRVETTKEKVRRELAEIIQHQLTHLINRDLDRHYQNLIERVAARQLDPYSAAMEVIKKSWKGGLMQ</sequence>
<dbReference type="GO" id="GO:0003924">
    <property type="term" value="F:GTPase activity"/>
    <property type="evidence" value="ECO:0007669"/>
    <property type="project" value="InterPro"/>
</dbReference>
<dbReference type="InterPro" id="IPR005129">
    <property type="entry name" value="GTPase_ArgK"/>
</dbReference>
<dbReference type="NCBIfam" id="TIGR00750">
    <property type="entry name" value="lao"/>
    <property type="match status" value="1"/>
</dbReference>
<dbReference type="GO" id="GO:0005525">
    <property type="term" value="F:GTP binding"/>
    <property type="evidence" value="ECO:0007669"/>
    <property type="project" value="UniProtKB-KW"/>
</dbReference>
<keyword evidence="5" id="KW-0143">Chaperone</keyword>
<dbReference type="EMBL" id="FQUW01000042">
    <property type="protein sequence ID" value="SHF59689.1"/>
    <property type="molecule type" value="Genomic_DNA"/>
</dbReference>
<dbReference type="PANTHER" id="PTHR43087:SF1">
    <property type="entry name" value="LAO_AO TRANSPORT SYSTEM ATPASE"/>
    <property type="match status" value="1"/>
</dbReference>
<dbReference type="CDD" id="cd03114">
    <property type="entry name" value="MMAA-like"/>
    <property type="match status" value="1"/>
</dbReference>
<dbReference type="InterPro" id="IPR027417">
    <property type="entry name" value="P-loop_NTPase"/>
</dbReference>
<dbReference type="Gene3D" id="3.40.50.300">
    <property type="entry name" value="P-loop containing nucleotide triphosphate hydrolases"/>
    <property type="match status" value="1"/>
</dbReference>
<evidence type="ECO:0000313" key="7">
    <source>
        <dbReference type="Proteomes" id="UP000184196"/>
    </source>
</evidence>
<evidence type="ECO:0000256" key="5">
    <source>
        <dbReference type="ARBA" id="ARBA00023186"/>
    </source>
</evidence>
<name>A0A1M5CYB5_9FIRM</name>
<keyword evidence="2" id="KW-0547">Nucleotide-binding</keyword>
<dbReference type="Gene3D" id="1.20.5.170">
    <property type="match status" value="1"/>
</dbReference>